<dbReference type="PRINTS" id="PR00011">
    <property type="entry name" value="EGFLAMININ"/>
</dbReference>
<reference evidence="12" key="1">
    <citation type="submission" date="2025-08" db="UniProtKB">
        <authorList>
            <consortium name="RefSeq"/>
        </authorList>
    </citation>
    <scope>IDENTIFICATION</scope>
    <source>
        <strain evidence="12">15112-1751.03</strain>
        <tissue evidence="12">Whole Adult</tissue>
    </source>
</reference>
<dbReference type="InterPro" id="IPR042635">
    <property type="entry name" value="MEGF10/SREC1/2-like"/>
</dbReference>
<dbReference type="PROSITE" id="PS01186">
    <property type="entry name" value="EGF_2"/>
    <property type="match status" value="1"/>
</dbReference>
<keyword evidence="3" id="KW-0677">Repeat</keyword>
<feature type="compositionally biased region" description="Basic and acidic residues" evidence="6">
    <location>
        <begin position="591"/>
        <end position="606"/>
    </location>
</feature>
<keyword evidence="4 5" id="KW-1015">Disulfide bond</keyword>
<dbReference type="PANTHER" id="PTHR24043:SF8">
    <property type="entry name" value="EGF-LIKE DOMAIN-CONTAINING PROTEIN"/>
    <property type="match status" value="1"/>
</dbReference>
<dbReference type="PROSITE" id="PS00022">
    <property type="entry name" value="EGF_1"/>
    <property type="match status" value="4"/>
</dbReference>
<keyword evidence="11" id="KW-1185">Reference proteome</keyword>
<keyword evidence="1 5" id="KW-0245">EGF-like domain</keyword>
<dbReference type="Pfam" id="PF07546">
    <property type="entry name" value="EMI"/>
    <property type="match status" value="1"/>
</dbReference>
<keyword evidence="7" id="KW-0812">Transmembrane</keyword>
<dbReference type="Gene3D" id="2.10.25.10">
    <property type="entry name" value="Laminin"/>
    <property type="match status" value="1"/>
</dbReference>
<dbReference type="InterPro" id="IPR000742">
    <property type="entry name" value="EGF"/>
</dbReference>
<proteinExistence type="predicted"/>
<gene>
    <name evidence="12" type="primary">LOC117572530</name>
</gene>
<comment type="caution">
    <text evidence="5">Lacks conserved residue(s) required for the propagation of feature annotation.</text>
</comment>
<dbReference type="PROSITE" id="PS51041">
    <property type="entry name" value="EMI"/>
    <property type="match status" value="1"/>
</dbReference>
<feature type="region of interest" description="Disordered" evidence="6">
    <location>
        <begin position="574"/>
        <end position="626"/>
    </location>
</feature>
<dbReference type="PANTHER" id="PTHR24043">
    <property type="entry name" value="SCAVENGER RECEPTOR CLASS F"/>
    <property type="match status" value="1"/>
</dbReference>
<dbReference type="InterPro" id="IPR002049">
    <property type="entry name" value="LE_dom"/>
</dbReference>
<dbReference type="SMART" id="SM00181">
    <property type="entry name" value="EGF"/>
    <property type="match status" value="4"/>
</dbReference>
<feature type="compositionally biased region" description="Low complexity" evidence="6">
    <location>
        <begin position="613"/>
        <end position="626"/>
    </location>
</feature>
<dbReference type="Proteomes" id="UP000515160">
    <property type="component" value="Chromosome 3"/>
</dbReference>
<dbReference type="SMART" id="SM00180">
    <property type="entry name" value="EGF_Lam"/>
    <property type="match status" value="4"/>
</dbReference>
<dbReference type="PROSITE" id="PS50026">
    <property type="entry name" value="EGF_3"/>
    <property type="match status" value="1"/>
</dbReference>
<feature type="domain" description="EMI" evidence="10">
    <location>
        <begin position="36"/>
        <end position="111"/>
    </location>
</feature>
<keyword evidence="2 8" id="KW-0732">Signal</keyword>
<feature type="transmembrane region" description="Helical" evidence="7">
    <location>
        <begin position="383"/>
        <end position="404"/>
    </location>
</feature>
<evidence type="ECO:0000256" key="7">
    <source>
        <dbReference type="SAM" id="Phobius"/>
    </source>
</evidence>
<evidence type="ECO:0000259" key="10">
    <source>
        <dbReference type="PROSITE" id="PS51041"/>
    </source>
</evidence>
<evidence type="ECO:0000259" key="9">
    <source>
        <dbReference type="PROSITE" id="PS50026"/>
    </source>
</evidence>
<keyword evidence="7" id="KW-0472">Membrane</keyword>
<dbReference type="RefSeq" id="XP_034111283.1">
    <property type="nucleotide sequence ID" value="XM_034255392.2"/>
</dbReference>
<dbReference type="Pfam" id="PF00053">
    <property type="entry name" value="EGF_laminin"/>
    <property type="match status" value="2"/>
</dbReference>
<name>A0A6P8XFR1_DROAB</name>
<evidence type="ECO:0000256" key="4">
    <source>
        <dbReference type="ARBA" id="ARBA00023157"/>
    </source>
</evidence>
<dbReference type="GeneID" id="117572530"/>
<evidence type="ECO:0000256" key="6">
    <source>
        <dbReference type="SAM" id="MobiDB-lite"/>
    </source>
</evidence>
<dbReference type="InterPro" id="IPR011489">
    <property type="entry name" value="EMI_domain"/>
</dbReference>
<evidence type="ECO:0000256" key="8">
    <source>
        <dbReference type="SAM" id="SignalP"/>
    </source>
</evidence>
<feature type="signal peptide" evidence="8">
    <location>
        <begin position="1"/>
        <end position="24"/>
    </location>
</feature>
<evidence type="ECO:0000256" key="2">
    <source>
        <dbReference type="ARBA" id="ARBA00022729"/>
    </source>
</evidence>
<sequence>MSRLSLKLALQLLALQLLLMMVHTEIIDQSIDEPEGLNVCKKRENYNVEVVITELQSFQERGSTWCLNIPPSCPTYRIKHRVVNKTQTLTKARIVRDCCDGYVRQGNQCVPHCSQPCQHGECVAPEKCKCTEGYGGPVCNISVNCETNCSSGYYGENCDQVCRCLNNSSCDSDTGNCICAPGWTGVDCSEPCPDGFYGLECKERCQKSTHGNTTCDHITGEVICRPGYLGLTCEHACPQGLYGPSCKLKCNCEHQGECNPENGQCTCLPGWTGANCNQSCPQDTYGAGCSQHCRCQNHRSCRKNDGHCICLPGWMGDNCGSICPEGLYGDYCMHSCDCPSSNFQCHAAQGCVCRRGYTGENCDELIASQRVAESVQESSNAGVALSLVLLTIFMAIICAVFLYYRRRVSNLKTEIAHVHYTHETNGGGWPPANHNFDNPVYGMHPETSLLPSHLRPKMNNFNQNGSLTADYGDDSNASSRVGSYSINYNHELLNKNLNADLTNPNVYKAIGDSLKEEHVYDEIKQKEGYKDPVKIYSKILFLGDEYDHLDYSRPSTSQKPHYHRMNDTQLNINHDEEKPSNVKNMTVLLQKKPEPPTEPEPQHESFDNTNLDAASTASPSSSPELK</sequence>
<dbReference type="GO" id="GO:0048513">
    <property type="term" value="P:animal organ development"/>
    <property type="evidence" value="ECO:0007669"/>
    <property type="project" value="UniProtKB-ARBA"/>
</dbReference>
<feature type="domain" description="EGF-like" evidence="9">
    <location>
        <begin position="242"/>
        <end position="277"/>
    </location>
</feature>
<evidence type="ECO:0000313" key="11">
    <source>
        <dbReference type="Proteomes" id="UP000515160"/>
    </source>
</evidence>
<dbReference type="CTD" id="38218"/>
<dbReference type="CDD" id="cd00055">
    <property type="entry name" value="EGF_Lam"/>
    <property type="match status" value="1"/>
</dbReference>
<dbReference type="GO" id="GO:0048731">
    <property type="term" value="P:system development"/>
    <property type="evidence" value="ECO:0007669"/>
    <property type="project" value="UniProtKB-ARBA"/>
</dbReference>
<feature type="chain" id="PRO_5027873893" evidence="8">
    <location>
        <begin position="25"/>
        <end position="626"/>
    </location>
</feature>
<accession>A0A6P8XFR1</accession>
<dbReference type="OrthoDB" id="18487at2759"/>
<dbReference type="GO" id="GO:0005044">
    <property type="term" value="F:scavenger receptor activity"/>
    <property type="evidence" value="ECO:0007669"/>
    <property type="project" value="InterPro"/>
</dbReference>
<evidence type="ECO:0000256" key="5">
    <source>
        <dbReference type="PROSITE-ProRule" id="PRU00076"/>
    </source>
</evidence>
<evidence type="ECO:0000313" key="12">
    <source>
        <dbReference type="RefSeq" id="XP_034111283.1"/>
    </source>
</evidence>
<protein>
    <submittedName>
        <fullName evidence="12">Protein draper isoform X3</fullName>
    </submittedName>
</protein>
<feature type="disulfide bond" evidence="5">
    <location>
        <begin position="267"/>
        <end position="276"/>
    </location>
</feature>
<dbReference type="Gene3D" id="2.10.25.140">
    <property type="match status" value="2"/>
</dbReference>
<dbReference type="Gene3D" id="2.170.300.10">
    <property type="entry name" value="Tie2 ligand-binding domain superfamily"/>
    <property type="match status" value="1"/>
</dbReference>
<dbReference type="FunFam" id="2.170.300.10:FF:000041">
    <property type="entry name" value="Tyrosine protein kinase receptor tie-1, putative"/>
    <property type="match status" value="2"/>
</dbReference>
<dbReference type="AlphaFoldDB" id="A0A6P8XFR1"/>
<evidence type="ECO:0000256" key="1">
    <source>
        <dbReference type="ARBA" id="ARBA00022536"/>
    </source>
</evidence>
<keyword evidence="7" id="KW-1133">Transmembrane helix</keyword>
<organism evidence="11 12">
    <name type="scientific">Drosophila albomicans</name>
    <name type="common">Fruit fly</name>
    <dbReference type="NCBI Taxonomy" id="7291"/>
    <lineage>
        <taxon>Eukaryota</taxon>
        <taxon>Metazoa</taxon>
        <taxon>Ecdysozoa</taxon>
        <taxon>Arthropoda</taxon>
        <taxon>Hexapoda</taxon>
        <taxon>Insecta</taxon>
        <taxon>Pterygota</taxon>
        <taxon>Neoptera</taxon>
        <taxon>Endopterygota</taxon>
        <taxon>Diptera</taxon>
        <taxon>Brachycera</taxon>
        <taxon>Muscomorpha</taxon>
        <taxon>Ephydroidea</taxon>
        <taxon>Drosophilidae</taxon>
        <taxon>Drosophila</taxon>
    </lineage>
</organism>
<evidence type="ECO:0000256" key="3">
    <source>
        <dbReference type="ARBA" id="ARBA00022737"/>
    </source>
</evidence>